<evidence type="ECO:0000256" key="1">
    <source>
        <dbReference type="ARBA" id="ARBA00004255"/>
    </source>
</evidence>
<organism evidence="6 9">
    <name type="scientific">Saccharopolyspora kobensis</name>
    <dbReference type="NCBI Taxonomy" id="146035"/>
    <lineage>
        <taxon>Bacteria</taxon>
        <taxon>Bacillati</taxon>
        <taxon>Actinomycetota</taxon>
        <taxon>Actinomycetes</taxon>
        <taxon>Pseudonocardiales</taxon>
        <taxon>Pseudonocardiaceae</taxon>
        <taxon>Saccharopolyspora</taxon>
    </lineage>
</organism>
<keyword evidence="2" id="KW-0333">Golgi apparatus</keyword>
<reference evidence="8 9" key="1">
    <citation type="submission" date="2016-10" db="EMBL/GenBank/DDBJ databases">
        <authorList>
            <person name="Varghese N."/>
            <person name="Submissions S."/>
        </authorList>
    </citation>
    <scope>NUCLEOTIDE SEQUENCE [LARGE SCALE GENOMIC DNA]</scope>
    <source>
        <strain evidence="9">ATCC 20501</strain>
        <strain evidence="7 8">CGMCC 4.3529</strain>
    </source>
</reference>
<dbReference type="InterPro" id="IPR008628">
    <property type="entry name" value="GPP34-like"/>
</dbReference>
<evidence type="ECO:0000256" key="3">
    <source>
        <dbReference type="ARBA" id="ARBA00023121"/>
    </source>
</evidence>
<evidence type="ECO:0000256" key="4">
    <source>
        <dbReference type="ARBA" id="ARBA00023136"/>
    </source>
</evidence>
<gene>
    <name evidence="6" type="ORF">SAMN02982929_04387</name>
    <name evidence="7" type="ORF">SAMN05216506_103404</name>
</gene>
<comment type="subcellular location">
    <subcellularLocation>
        <location evidence="1">Golgi apparatus membrane</location>
        <topology evidence="1">Peripheral membrane protein</topology>
        <orientation evidence="1">Cytoplasmic side</orientation>
    </subcellularLocation>
</comment>
<evidence type="ECO:0000256" key="2">
    <source>
        <dbReference type="ARBA" id="ARBA00023034"/>
    </source>
</evidence>
<reference evidence="6" key="2">
    <citation type="submission" date="2016-10" db="EMBL/GenBank/DDBJ databases">
        <authorList>
            <person name="de Groot N.N."/>
        </authorList>
    </citation>
    <scope>NUCLEOTIDE SEQUENCE [LARGE SCALE GENOMIC DNA]</scope>
    <source>
        <strain evidence="6">ATCC 20501</strain>
    </source>
</reference>
<sequence length="231" mass="24965">MPIPLSLPEEFVLLSQRETGEVRYEPATSFGCAAAELGELLLRGKIRIWHKERRLFSRAVLIGSGKIELLDSGSTGLAWAEEVLNGLVRRQAAKPKPVTVTSWVRHRSSDALNQHRSALLARGLLAHAPPESRRKPDRYFPHPGAREALLAELHAAIAGHRPFDGRTFVLTQLANADGLNSEMRRGLSVWTVLKSKSFGDVPPSLLRATSALTSAIPSPSTSGGGDGDGGE</sequence>
<accession>A0A1H6DHC5</accession>
<feature type="compositionally biased region" description="Polar residues" evidence="5">
    <location>
        <begin position="212"/>
        <end position="221"/>
    </location>
</feature>
<evidence type="ECO:0000313" key="7">
    <source>
        <dbReference type="EMBL" id="SFD29370.1"/>
    </source>
</evidence>
<proteinExistence type="predicted"/>
<dbReference type="GO" id="GO:0012505">
    <property type="term" value="C:endomembrane system"/>
    <property type="evidence" value="ECO:0007669"/>
    <property type="project" value="UniProtKB-ARBA"/>
</dbReference>
<dbReference type="GO" id="GO:0005737">
    <property type="term" value="C:cytoplasm"/>
    <property type="evidence" value="ECO:0007669"/>
    <property type="project" value="UniProtKB-ARBA"/>
</dbReference>
<dbReference type="Pfam" id="PF05719">
    <property type="entry name" value="GPP34"/>
    <property type="match status" value="1"/>
</dbReference>
<protein>
    <submittedName>
        <fullName evidence="6">Golgi phosphoprotein 3 (GPP34)</fullName>
    </submittedName>
</protein>
<evidence type="ECO:0000313" key="9">
    <source>
        <dbReference type="Proteomes" id="UP000236729"/>
    </source>
</evidence>
<dbReference type="Gene3D" id="1.10.3630.10">
    <property type="entry name" value="yeast vps74-n-term truncation variant domain like"/>
    <property type="match status" value="1"/>
</dbReference>
<dbReference type="InterPro" id="IPR038261">
    <property type="entry name" value="GPP34-like_sf"/>
</dbReference>
<keyword evidence="4" id="KW-0472">Membrane</keyword>
<keyword evidence="3" id="KW-0446">Lipid-binding</keyword>
<dbReference type="AlphaFoldDB" id="A0A1H6DHC5"/>
<keyword evidence="8" id="KW-1185">Reference proteome</keyword>
<evidence type="ECO:0000313" key="6">
    <source>
        <dbReference type="EMBL" id="SEG84183.1"/>
    </source>
</evidence>
<name>A0A1H6DHC5_9PSEU</name>
<dbReference type="Proteomes" id="UP000199690">
    <property type="component" value="Unassembled WGS sequence"/>
</dbReference>
<feature type="region of interest" description="Disordered" evidence="5">
    <location>
        <begin position="212"/>
        <end position="231"/>
    </location>
</feature>
<dbReference type="SMR" id="A0A1H6DHC5"/>
<dbReference type="GO" id="GO:0070273">
    <property type="term" value="F:phosphatidylinositol-4-phosphate binding"/>
    <property type="evidence" value="ECO:0007669"/>
    <property type="project" value="InterPro"/>
</dbReference>
<evidence type="ECO:0000256" key="5">
    <source>
        <dbReference type="SAM" id="MobiDB-lite"/>
    </source>
</evidence>
<feature type="compositionally biased region" description="Gly residues" evidence="5">
    <location>
        <begin position="222"/>
        <end position="231"/>
    </location>
</feature>
<evidence type="ECO:0000313" key="8">
    <source>
        <dbReference type="Proteomes" id="UP000199690"/>
    </source>
</evidence>
<dbReference type="Proteomes" id="UP000236729">
    <property type="component" value="Unassembled WGS sequence"/>
</dbReference>
<dbReference type="EMBL" id="FOME01000003">
    <property type="protein sequence ID" value="SFD29370.1"/>
    <property type="molecule type" value="Genomic_DNA"/>
</dbReference>
<dbReference type="EMBL" id="FNVB01000006">
    <property type="protein sequence ID" value="SEG84183.1"/>
    <property type="molecule type" value="Genomic_DNA"/>
</dbReference>
<accession>A0A1I1RG19</accession>